<dbReference type="Proteomes" id="UP000483802">
    <property type="component" value="Unassembled WGS sequence"/>
</dbReference>
<evidence type="ECO:0000313" key="4">
    <source>
        <dbReference type="Proteomes" id="UP000483802"/>
    </source>
</evidence>
<gene>
    <name evidence="3" type="ORF">GPA10_17195</name>
</gene>
<protein>
    <submittedName>
        <fullName evidence="3">Uncharacterized protein</fullName>
    </submittedName>
</protein>
<reference evidence="3 4" key="1">
    <citation type="submission" date="2019-11" db="EMBL/GenBank/DDBJ databases">
        <title>Streptomyces typhae sp. nov., a novel endophytic actinomycete isolated from the root of cattail pollen (Typha angustifolia L.).</title>
        <authorList>
            <person name="Peng C."/>
        </authorList>
    </citation>
    <scope>NUCLEOTIDE SEQUENCE [LARGE SCALE GENOMIC DNA]</scope>
    <source>
        <strain evidence="4">p1417</strain>
    </source>
</reference>
<feature type="signal peptide" evidence="2">
    <location>
        <begin position="1"/>
        <end position="28"/>
    </location>
</feature>
<feature type="region of interest" description="Disordered" evidence="1">
    <location>
        <begin position="49"/>
        <end position="73"/>
    </location>
</feature>
<keyword evidence="2" id="KW-0732">Signal</keyword>
<evidence type="ECO:0000313" key="3">
    <source>
        <dbReference type="EMBL" id="MVO86449.1"/>
    </source>
</evidence>
<organism evidence="3 4">
    <name type="scientific">Streptomyces typhae</name>
    <dbReference type="NCBI Taxonomy" id="2681492"/>
    <lineage>
        <taxon>Bacteria</taxon>
        <taxon>Bacillati</taxon>
        <taxon>Actinomycetota</taxon>
        <taxon>Actinomycetes</taxon>
        <taxon>Kitasatosporales</taxon>
        <taxon>Streptomycetaceae</taxon>
        <taxon>Streptomyces</taxon>
    </lineage>
</organism>
<evidence type="ECO:0000256" key="2">
    <source>
        <dbReference type="SAM" id="SignalP"/>
    </source>
</evidence>
<proteinExistence type="predicted"/>
<comment type="caution">
    <text evidence="3">The sequence shown here is derived from an EMBL/GenBank/DDBJ whole genome shotgun (WGS) entry which is preliminary data.</text>
</comment>
<evidence type="ECO:0000256" key="1">
    <source>
        <dbReference type="SAM" id="MobiDB-lite"/>
    </source>
</evidence>
<sequence length="73" mass="6739">MGTGIPGAAPFAAAPVAAELFAAAPVAAASLAVASFAVAPVTGGVDVPVARVSGPSPPSRSGSGSGPMHPPPH</sequence>
<accession>A0A6L6WY65</accession>
<dbReference type="AlphaFoldDB" id="A0A6L6WY65"/>
<name>A0A6L6WY65_9ACTN</name>
<keyword evidence="4" id="KW-1185">Reference proteome</keyword>
<dbReference type="EMBL" id="WPNZ01000008">
    <property type="protein sequence ID" value="MVO86449.1"/>
    <property type="molecule type" value="Genomic_DNA"/>
</dbReference>
<feature type="chain" id="PRO_5039281764" evidence="2">
    <location>
        <begin position="29"/>
        <end position="73"/>
    </location>
</feature>
<dbReference type="RefSeq" id="WP_157166259.1">
    <property type="nucleotide sequence ID" value="NZ_WPNZ01000008.1"/>
</dbReference>